<gene>
    <name evidence="2" type="ORF">C7S10_14260</name>
</gene>
<evidence type="ECO:0000313" key="2">
    <source>
        <dbReference type="EMBL" id="PUA80295.1"/>
    </source>
</evidence>
<organism evidence="2 3">
    <name type="scientific">Nocardioides currus</name>
    <dbReference type="NCBI Taxonomy" id="2133958"/>
    <lineage>
        <taxon>Bacteria</taxon>
        <taxon>Bacillati</taxon>
        <taxon>Actinomycetota</taxon>
        <taxon>Actinomycetes</taxon>
        <taxon>Propionibacteriales</taxon>
        <taxon>Nocardioidaceae</taxon>
        <taxon>Nocardioides</taxon>
    </lineage>
</organism>
<dbReference type="EMBL" id="PYXZ01000006">
    <property type="protein sequence ID" value="PUA80295.1"/>
    <property type="molecule type" value="Genomic_DNA"/>
</dbReference>
<comment type="caution">
    <text evidence="2">The sequence shown here is derived from an EMBL/GenBank/DDBJ whole genome shotgun (WGS) entry which is preliminary data.</text>
</comment>
<dbReference type="AlphaFoldDB" id="A0A2R7YV97"/>
<evidence type="ECO:0000313" key="3">
    <source>
        <dbReference type="Proteomes" id="UP000244867"/>
    </source>
</evidence>
<evidence type="ECO:0000256" key="1">
    <source>
        <dbReference type="SAM" id="SignalP"/>
    </source>
</evidence>
<feature type="chain" id="PRO_5038622513" evidence="1">
    <location>
        <begin position="21"/>
        <end position="461"/>
    </location>
</feature>
<dbReference type="NCBIfam" id="NF040603">
    <property type="entry name" value="choice_anch_P"/>
    <property type="match status" value="1"/>
</dbReference>
<reference evidence="2 3" key="1">
    <citation type="submission" date="2018-03" db="EMBL/GenBank/DDBJ databases">
        <authorList>
            <person name="Keele B.F."/>
        </authorList>
    </citation>
    <scope>NUCLEOTIDE SEQUENCE [LARGE SCALE GENOMIC DNA]</scope>
    <source>
        <strain evidence="2 3">IB-3</strain>
    </source>
</reference>
<protein>
    <submittedName>
        <fullName evidence="2">Uncharacterized protein</fullName>
    </submittedName>
</protein>
<dbReference type="Proteomes" id="UP000244867">
    <property type="component" value="Unassembled WGS sequence"/>
</dbReference>
<keyword evidence="3" id="KW-1185">Reference proteome</keyword>
<sequence length="461" mass="47494">MSKLISGLALSTTVTLSLLAGTAGPAAAVASAERSAPTLTDFGYRADVYAVKLVTDNVEAFNVKDAHAQLRCTRAIGQSAEKSSVLSVPDNPLVNIAASTSRTDTYQDGSTNGVVGVNTVGDIRIGGEVAGVRTPTLVIEGLTTSANAFHTPQGFGHEESFDFARIRLELLEGTPLQGTPLEALLAPLDQVTDTVFEGTNQAANEIFKVLQSATAPIQIPGLGSIALGKVRGSANAKRATSEAMALEIVVDAGGSRQLVEIGSANARIGAPAPAGVFRAGGSALDLQALQSSLRFGNVQHKSIPCEGTLGKTMTYHVPSAGVLGGLVARVTGVTYSHRGKQNARKDLAKGFSAVSIASTSVPAVGLEVSDIVSRVTMRGKENRPVKSKVTSSIGAITFRGQPVAVPAPGQTVELPGGAGLLQRQVVKDSRYGAASIGLRVQLFAEAVVLDLGLADGHIYPR</sequence>
<proteinExistence type="predicted"/>
<dbReference type="RefSeq" id="WP_108345103.1">
    <property type="nucleotide sequence ID" value="NZ_PYXZ01000006.1"/>
</dbReference>
<feature type="signal peptide" evidence="1">
    <location>
        <begin position="1"/>
        <end position="20"/>
    </location>
</feature>
<accession>A0A2R7YV97</accession>
<name>A0A2R7YV97_9ACTN</name>
<dbReference type="OrthoDB" id="3774414at2"/>
<keyword evidence="1" id="KW-0732">Signal</keyword>